<dbReference type="Proteomes" id="UP001056120">
    <property type="component" value="Linkage Group LG02"/>
</dbReference>
<dbReference type="EMBL" id="CM042019">
    <property type="protein sequence ID" value="KAI3824407.1"/>
    <property type="molecule type" value="Genomic_DNA"/>
</dbReference>
<proteinExistence type="predicted"/>
<evidence type="ECO:0000313" key="1">
    <source>
        <dbReference type="EMBL" id="KAI3824407.1"/>
    </source>
</evidence>
<protein>
    <submittedName>
        <fullName evidence="1">Uncharacterized protein</fullName>
    </submittedName>
</protein>
<name>A0ACB9JWN2_9ASTR</name>
<comment type="caution">
    <text evidence="1">The sequence shown here is derived from an EMBL/GenBank/DDBJ whole genome shotgun (WGS) entry which is preliminary data.</text>
</comment>
<evidence type="ECO:0000313" key="2">
    <source>
        <dbReference type="Proteomes" id="UP001056120"/>
    </source>
</evidence>
<sequence>MMQTSHEISSAVAADDDDAKNASQVDNSVKESTNVVKVSEKNTNRSDLSLNIPKINAHFCPAISSDGGTSSRVFFKGLSFRKKTPSDGESSPLLHHAVQPESPLVTKIKSIFYGNRCTSLPVKHGPNLSPSSSTPVSARTYSEQQKSQIRAVKPSVSRSLSVPLRNIVIVRSVSFAARKDNDQIDSDDDQIWPVEVENDEEIDEEEAVCRICLDTCAEGNQFKMECSCKGALNLVHEKCVVEWFTVKGDKICDVCRREVSNLPVILFRKRSYVQRQNITAPNQQALDPRTISAWQDIVRLVLISTMCYFFLIEQLLIDELKTRAVVIAAPFAFTFGILSSTLAVVLAMREYIWRYAVLEFALVAMLLHLFYSWLQVKAIYAVMLSSVIGFGLAMTLNALYIRYTVWRVQSPQEYNIIN</sequence>
<organism evidence="1 2">
    <name type="scientific">Smallanthus sonchifolius</name>
    <dbReference type="NCBI Taxonomy" id="185202"/>
    <lineage>
        <taxon>Eukaryota</taxon>
        <taxon>Viridiplantae</taxon>
        <taxon>Streptophyta</taxon>
        <taxon>Embryophyta</taxon>
        <taxon>Tracheophyta</taxon>
        <taxon>Spermatophyta</taxon>
        <taxon>Magnoliopsida</taxon>
        <taxon>eudicotyledons</taxon>
        <taxon>Gunneridae</taxon>
        <taxon>Pentapetalae</taxon>
        <taxon>asterids</taxon>
        <taxon>campanulids</taxon>
        <taxon>Asterales</taxon>
        <taxon>Asteraceae</taxon>
        <taxon>Asteroideae</taxon>
        <taxon>Heliantheae alliance</taxon>
        <taxon>Millerieae</taxon>
        <taxon>Smallanthus</taxon>
    </lineage>
</organism>
<gene>
    <name evidence="1" type="ORF">L1987_05866</name>
</gene>
<keyword evidence="2" id="KW-1185">Reference proteome</keyword>
<reference evidence="2" key="1">
    <citation type="journal article" date="2022" name="Mol. Ecol. Resour.">
        <title>The genomes of chicory, endive, great burdock and yacon provide insights into Asteraceae palaeo-polyploidization history and plant inulin production.</title>
        <authorList>
            <person name="Fan W."/>
            <person name="Wang S."/>
            <person name="Wang H."/>
            <person name="Wang A."/>
            <person name="Jiang F."/>
            <person name="Liu H."/>
            <person name="Zhao H."/>
            <person name="Xu D."/>
            <person name="Zhang Y."/>
        </authorList>
    </citation>
    <scope>NUCLEOTIDE SEQUENCE [LARGE SCALE GENOMIC DNA]</scope>
    <source>
        <strain evidence="2">cv. Yunnan</strain>
    </source>
</reference>
<accession>A0ACB9JWN2</accession>
<reference evidence="1 2" key="2">
    <citation type="journal article" date="2022" name="Mol. Ecol. Resour.">
        <title>The genomes of chicory, endive, great burdock and yacon provide insights into Asteraceae paleo-polyploidization history and plant inulin production.</title>
        <authorList>
            <person name="Fan W."/>
            <person name="Wang S."/>
            <person name="Wang H."/>
            <person name="Wang A."/>
            <person name="Jiang F."/>
            <person name="Liu H."/>
            <person name="Zhao H."/>
            <person name="Xu D."/>
            <person name="Zhang Y."/>
        </authorList>
    </citation>
    <scope>NUCLEOTIDE SEQUENCE [LARGE SCALE GENOMIC DNA]</scope>
    <source>
        <strain evidence="2">cv. Yunnan</strain>
        <tissue evidence="1">Leaves</tissue>
    </source>
</reference>